<name>A0AA52EIS3_9PROT</name>
<feature type="transmembrane region" description="Helical" evidence="6">
    <location>
        <begin position="21"/>
        <end position="44"/>
    </location>
</feature>
<dbReference type="RefSeq" id="WP_310799150.1">
    <property type="nucleotide sequence ID" value="NZ_CP123872.1"/>
</dbReference>
<dbReference type="Proteomes" id="UP001268683">
    <property type="component" value="Chromosome"/>
</dbReference>
<feature type="transmembrane region" description="Helical" evidence="6">
    <location>
        <begin position="101"/>
        <end position="125"/>
    </location>
</feature>
<dbReference type="GO" id="GO:0140359">
    <property type="term" value="F:ABC-type transporter activity"/>
    <property type="evidence" value="ECO:0007669"/>
    <property type="project" value="InterPro"/>
</dbReference>
<sequence length="251" mass="28496">MNISRTFRGWHPIYKRELRSYFTTPLAYIFLIIFLLLQGIFTFYLGGFFERGQADLSSFFSFQPWLFIFLIPALSMRLWAEERRLGTIELLLTLPITAHGVIAGKYLATLTFIIFGLVLTLPMWLTVNYLGSPDNGLIFMGYIGSILLAASYLSIGMTISCMTRNQVVAFVLSIGVCFFFAVLGLPVALDLVDFFLGEKGSLVVANLSLLTHFNEVQRGVLTGPSIIYFLTLNIFWYWLCRLMLQRSREAG</sequence>
<dbReference type="EMBL" id="CP123872">
    <property type="protein sequence ID" value="WND03297.1"/>
    <property type="molecule type" value="Genomic_DNA"/>
</dbReference>
<feature type="transmembrane region" description="Helical" evidence="6">
    <location>
        <begin position="137"/>
        <end position="155"/>
    </location>
</feature>
<keyword evidence="5 6" id="KW-0472">Membrane</keyword>
<reference evidence="7" key="1">
    <citation type="submission" date="2023-04" db="EMBL/GenBank/DDBJ databases">
        <title>Complete genome sequence of Temperatibacter marinus.</title>
        <authorList>
            <person name="Rong J.-C."/>
            <person name="Yi M.-L."/>
            <person name="Zhao Q."/>
        </authorList>
    </citation>
    <scope>NUCLEOTIDE SEQUENCE</scope>
    <source>
        <strain evidence="7">NBRC 110045</strain>
    </source>
</reference>
<evidence type="ECO:0000256" key="4">
    <source>
        <dbReference type="ARBA" id="ARBA00022989"/>
    </source>
</evidence>
<evidence type="ECO:0000313" key="7">
    <source>
        <dbReference type="EMBL" id="WND03297.1"/>
    </source>
</evidence>
<evidence type="ECO:0000256" key="6">
    <source>
        <dbReference type="SAM" id="Phobius"/>
    </source>
</evidence>
<feature type="transmembrane region" description="Helical" evidence="6">
    <location>
        <begin position="64"/>
        <end position="80"/>
    </location>
</feature>
<accession>A0AA52EIS3</accession>
<proteinExistence type="predicted"/>
<comment type="subcellular location">
    <subcellularLocation>
        <location evidence="1">Cell membrane</location>
        <topology evidence="1">Multi-pass membrane protein</topology>
    </subcellularLocation>
</comment>
<dbReference type="GO" id="GO:0005886">
    <property type="term" value="C:plasma membrane"/>
    <property type="evidence" value="ECO:0007669"/>
    <property type="project" value="UniProtKB-SubCell"/>
</dbReference>
<dbReference type="PANTHER" id="PTHR30294:SF29">
    <property type="entry name" value="MULTIDRUG ABC TRANSPORTER PERMEASE YBHS-RELATED"/>
    <property type="match status" value="1"/>
</dbReference>
<keyword evidence="3 6" id="KW-0812">Transmembrane</keyword>
<gene>
    <name evidence="7" type="ORF">QGN29_02800</name>
</gene>
<dbReference type="AlphaFoldDB" id="A0AA52EIS3"/>
<dbReference type="InterPro" id="IPR051449">
    <property type="entry name" value="ABC-2_transporter_component"/>
</dbReference>
<evidence type="ECO:0000256" key="1">
    <source>
        <dbReference type="ARBA" id="ARBA00004651"/>
    </source>
</evidence>
<evidence type="ECO:0000256" key="5">
    <source>
        <dbReference type="ARBA" id="ARBA00023136"/>
    </source>
</evidence>
<dbReference type="KEGG" id="tmk:QGN29_02800"/>
<dbReference type="PANTHER" id="PTHR30294">
    <property type="entry name" value="MEMBRANE COMPONENT OF ABC TRANSPORTER YHHJ-RELATED"/>
    <property type="match status" value="1"/>
</dbReference>
<evidence type="ECO:0000256" key="2">
    <source>
        <dbReference type="ARBA" id="ARBA00022475"/>
    </source>
</evidence>
<organism evidence="7 8">
    <name type="scientific">Temperatibacter marinus</name>
    <dbReference type="NCBI Taxonomy" id="1456591"/>
    <lineage>
        <taxon>Bacteria</taxon>
        <taxon>Pseudomonadati</taxon>
        <taxon>Pseudomonadota</taxon>
        <taxon>Alphaproteobacteria</taxon>
        <taxon>Kordiimonadales</taxon>
        <taxon>Temperatibacteraceae</taxon>
        <taxon>Temperatibacter</taxon>
    </lineage>
</organism>
<evidence type="ECO:0000256" key="3">
    <source>
        <dbReference type="ARBA" id="ARBA00022692"/>
    </source>
</evidence>
<feature type="transmembrane region" description="Helical" evidence="6">
    <location>
        <begin position="167"/>
        <end position="189"/>
    </location>
</feature>
<evidence type="ECO:0000313" key="8">
    <source>
        <dbReference type="Proteomes" id="UP001268683"/>
    </source>
</evidence>
<keyword evidence="4 6" id="KW-1133">Transmembrane helix</keyword>
<keyword evidence="2" id="KW-1003">Cell membrane</keyword>
<dbReference type="Pfam" id="PF12679">
    <property type="entry name" value="ABC2_membrane_2"/>
    <property type="match status" value="1"/>
</dbReference>
<protein>
    <submittedName>
        <fullName evidence="7">ABC transporter permease subunit</fullName>
    </submittedName>
</protein>
<feature type="transmembrane region" description="Helical" evidence="6">
    <location>
        <begin position="226"/>
        <end position="244"/>
    </location>
</feature>
<keyword evidence="8" id="KW-1185">Reference proteome</keyword>